<organism evidence="1 2">
    <name type="scientific">Persicobacter diffluens</name>
    <dbReference type="NCBI Taxonomy" id="981"/>
    <lineage>
        <taxon>Bacteria</taxon>
        <taxon>Pseudomonadati</taxon>
        <taxon>Bacteroidota</taxon>
        <taxon>Cytophagia</taxon>
        <taxon>Cytophagales</taxon>
        <taxon>Persicobacteraceae</taxon>
        <taxon>Persicobacter</taxon>
    </lineage>
</organism>
<reference evidence="1 2" key="1">
    <citation type="submission" date="2021-12" db="EMBL/GenBank/DDBJ databases">
        <title>Genome sequencing of bacteria with rrn-lacking chromosome and rrn-plasmid.</title>
        <authorList>
            <person name="Anda M."/>
            <person name="Iwasaki W."/>
        </authorList>
    </citation>
    <scope>NUCLEOTIDE SEQUENCE [LARGE SCALE GENOMIC DNA]</scope>
    <source>
        <strain evidence="1 2">NBRC 15940</strain>
    </source>
</reference>
<evidence type="ECO:0000313" key="2">
    <source>
        <dbReference type="Proteomes" id="UP001310022"/>
    </source>
</evidence>
<evidence type="ECO:0000313" key="1">
    <source>
        <dbReference type="EMBL" id="GJM61136.1"/>
    </source>
</evidence>
<dbReference type="AlphaFoldDB" id="A0AAN5AL63"/>
<dbReference type="Proteomes" id="UP001310022">
    <property type="component" value="Unassembled WGS sequence"/>
</dbReference>
<proteinExistence type="predicted"/>
<accession>A0AAN5AL63</accession>
<name>A0AAN5AL63_9BACT</name>
<gene>
    <name evidence="1" type="ORF">PEDI_16880</name>
</gene>
<sequence>MASDLFILNFGIPPAYYLVRRMPDSAVSVGEGLKNVKRNLVNFPLTKVVGLWVSCRILGV</sequence>
<comment type="caution">
    <text evidence="1">The sequence shown here is derived from an EMBL/GenBank/DDBJ whole genome shotgun (WGS) entry which is preliminary data.</text>
</comment>
<dbReference type="EMBL" id="BQKE01000001">
    <property type="protein sequence ID" value="GJM61136.1"/>
    <property type="molecule type" value="Genomic_DNA"/>
</dbReference>
<keyword evidence="2" id="KW-1185">Reference proteome</keyword>
<protein>
    <submittedName>
        <fullName evidence="1">Uncharacterized protein</fullName>
    </submittedName>
</protein>